<evidence type="ECO:0000313" key="4">
    <source>
        <dbReference type="Proteomes" id="UP000054560"/>
    </source>
</evidence>
<reference evidence="3 4" key="1">
    <citation type="submission" date="2011-02" db="EMBL/GenBank/DDBJ databases">
        <title>The Genome Sequence of Sphaeroforma arctica JP610.</title>
        <authorList>
            <consortium name="The Broad Institute Genome Sequencing Platform"/>
            <person name="Russ C."/>
            <person name="Cuomo C."/>
            <person name="Young S.K."/>
            <person name="Zeng Q."/>
            <person name="Gargeya S."/>
            <person name="Alvarado L."/>
            <person name="Berlin A."/>
            <person name="Chapman S.B."/>
            <person name="Chen Z."/>
            <person name="Freedman E."/>
            <person name="Gellesch M."/>
            <person name="Goldberg J."/>
            <person name="Griggs A."/>
            <person name="Gujja S."/>
            <person name="Heilman E."/>
            <person name="Heiman D."/>
            <person name="Howarth C."/>
            <person name="Mehta T."/>
            <person name="Neiman D."/>
            <person name="Pearson M."/>
            <person name="Roberts A."/>
            <person name="Saif S."/>
            <person name="Shea T."/>
            <person name="Shenoy N."/>
            <person name="Sisk P."/>
            <person name="Stolte C."/>
            <person name="Sykes S."/>
            <person name="White J."/>
            <person name="Yandava C."/>
            <person name="Burger G."/>
            <person name="Gray M.W."/>
            <person name="Holland P.W.H."/>
            <person name="King N."/>
            <person name="Lang F.B.F."/>
            <person name="Roger A.J."/>
            <person name="Ruiz-Trillo I."/>
            <person name="Haas B."/>
            <person name="Nusbaum C."/>
            <person name="Birren B."/>
        </authorList>
    </citation>
    <scope>NUCLEOTIDE SEQUENCE [LARGE SCALE GENOMIC DNA]</scope>
    <source>
        <strain evidence="3 4">JP610</strain>
    </source>
</reference>
<feature type="region of interest" description="Disordered" evidence="1">
    <location>
        <begin position="72"/>
        <end position="97"/>
    </location>
</feature>
<keyword evidence="4" id="KW-1185">Reference proteome</keyword>
<evidence type="ECO:0008006" key="5">
    <source>
        <dbReference type="Google" id="ProtNLM"/>
    </source>
</evidence>
<protein>
    <recommendedName>
        <fullName evidence="5">Protein kinase domain-containing protein</fullName>
    </recommendedName>
</protein>
<gene>
    <name evidence="3" type="ORF">SARC_01273</name>
</gene>
<evidence type="ECO:0000256" key="1">
    <source>
        <dbReference type="SAM" id="MobiDB-lite"/>
    </source>
</evidence>
<feature type="signal peptide" evidence="2">
    <location>
        <begin position="1"/>
        <end position="19"/>
    </location>
</feature>
<evidence type="ECO:0000313" key="3">
    <source>
        <dbReference type="EMBL" id="KNC86592.1"/>
    </source>
</evidence>
<dbReference type="RefSeq" id="XP_014160494.1">
    <property type="nucleotide sequence ID" value="XM_014305019.1"/>
</dbReference>
<keyword evidence="2" id="KW-0732">Signal</keyword>
<feature type="chain" id="PRO_5005539330" description="Protein kinase domain-containing protein" evidence="2">
    <location>
        <begin position="20"/>
        <end position="568"/>
    </location>
</feature>
<evidence type="ECO:0000256" key="2">
    <source>
        <dbReference type="SAM" id="SignalP"/>
    </source>
</evidence>
<sequence>MKSPLSAVVLLTVAANAIAQQEPAYFSHKGKTFDVDGFDASSYSYTGFNKYGKDKYGRSYIEVENGSGAAVDAGGRKMATTEKPASTGNVEPTESGDWENYWPSFGNGKDRVHKQEGIIRAGNGKIIDKAWYHISNRPAPTVTETQTQYEFTEVYITSSVAPTEDFWCDGGWIQITKEGDLMDDDWAVAYITGYLQVIGANVDDVDTYDWCVNTKDVDNAGACARQQAASHSPADIAAAFTAATDDHTSQIILFVCDLPCLDSICQLTQENYSKLTPLRLTEIAFTKTSGSARDVNTTCLDGESVYAPSNGIGSKTIRFCPQGQVCNTDNDAGPVQPGNPFCECQACPDIPFCLSPTCVVEQTASVTDALPVWISTPSCLPVNSQAACQSGYYYHAVSEKCTICNSSPNCRSTVCTGPSNAMCPFGSCQGSFVNTAAPGKAGTCFCNDPNGCGNLCSTDYVCELEFGLEYNPLQADTRPSVMGRGAFGTAYRGIELVTKLTYVQVSVQVDINVNASHEITLAAHHLFRLIVKALQSETDFESNRTSVEHEVELLDRITGLLVSKILDE</sequence>
<dbReference type="EMBL" id="KQ241645">
    <property type="protein sequence ID" value="KNC86592.1"/>
    <property type="molecule type" value="Genomic_DNA"/>
</dbReference>
<accession>A0A0L0GC74</accession>
<organism evidence="3 4">
    <name type="scientific">Sphaeroforma arctica JP610</name>
    <dbReference type="NCBI Taxonomy" id="667725"/>
    <lineage>
        <taxon>Eukaryota</taxon>
        <taxon>Ichthyosporea</taxon>
        <taxon>Ichthyophonida</taxon>
        <taxon>Sphaeroforma</taxon>
    </lineage>
</organism>
<name>A0A0L0GC74_9EUKA</name>
<dbReference type="AlphaFoldDB" id="A0A0L0GC74"/>
<dbReference type="Proteomes" id="UP000054560">
    <property type="component" value="Unassembled WGS sequence"/>
</dbReference>
<dbReference type="GeneID" id="25901777"/>
<proteinExistence type="predicted"/>
<feature type="compositionally biased region" description="Polar residues" evidence="1">
    <location>
        <begin position="83"/>
        <end position="92"/>
    </location>
</feature>